<evidence type="ECO:0000256" key="1">
    <source>
        <dbReference type="SAM" id="MobiDB-lite"/>
    </source>
</evidence>
<feature type="compositionally biased region" description="Low complexity" evidence="1">
    <location>
        <begin position="1"/>
        <end position="16"/>
    </location>
</feature>
<dbReference type="Pfam" id="PF13400">
    <property type="entry name" value="Tad"/>
    <property type="match status" value="1"/>
</dbReference>
<accession>A0ABU2KX54</accession>
<feature type="transmembrane region" description="Helical" evidence="2">
    <location>
        <begin position="29"/>
        <end position="48"/>
    </location>
</feature>
<keyword evidence="5" id="KW-1185">Reference proteome</keyword>
<feature type="domain" description="Putative Flp pilus-assembly TadG-like N-terminal" evidence="3">
    <location>
        <begin position="27"/>
        <end position="73"/>
    </location>
</feature>
<name>A0ABU2KX54_9ACTN</name>
<reference evidence="5" key="1">
    <citation type="submission" date="2023-07" db="EMBL/GenBank/DDBJ databases">
        <title>30 novel species of actinomycetes from the DSMZ collection.</title>
        <authorList>
            <person name="Nouioui I."/>
        </authorList>
    </citation>
    <scope>NUCLEOTIDE SEQUENCE [LARGE SCALE GENOMIC DNA]</scope>
    <source>
        <strain evidence="5">DSM 45055</strain>
    </source>
</reference>
<protein>
    <submittedName>
        <fullName evidence="4">Tad domain-containing protein</fullName>
    </submittedName>
</protein>
<feature type="region of interest" description="Disordered" evidence="1">
    <location>
        <begin position="1"/>
        <end position="23"/>
    </location>
</feature>
<evidence type="ECO:0000313" key="5">
    <source>
        <dbReference type="Proteomes" id="UP001183226"/>
    </source>
</evidence>
<evidence type="ECO:0000256" key="2">
    <source>
        <dbReference type="SAM" id="Phobius"/>
    </source>
</evidence>
<proteinExistence type="predicted"/>
<organism evidence="4 5">
    <name type="scientific">Streptomonospora wellingtoniae</name>
    <dbReference type="NCBI Taxonomy" id="3075544"/>
    <lineage>
        <taxon>Bacteria</taxon>
        <taxon>Bacillati</taxon>
        <taxon>Actinomycetota</taxon>
        <taxon>Actinomycetes</taxon>
        <taxon>Streptosporangiales</taxon>
        <taxon>Nocardiopsidaceae</taxon>
        <taxon>Streptomonospora</taxon>
    </lineage>
</organism>
<comment type="caution">
    <text evidence="4">The sequence shown here is derived from an EMBL/GenBank/DDBJ whole genome shotgun (WGS) entry which is preliminary data.</text>
</comment>
<evidence type="ECO:0000313" key="4">
    <source>
        <dbReference type="EMBL" id="MDT0303623.1"/>
    </source>
</evidence>
<keyword evidence="2" id="KW-0472">Membrane</keyword>
<keyword evidence="2" id="KW-1133">Transmembrane helix</keyword>
<sequence>MSAAAAARRTAGPARGPGRRAARSEGGQATAFVVVMTAAFLLCLGLVFDGGGVLRAHTRADLLAQEAARAGVQHIDWEAYRAGSRQVDLDPIAAGAAARAFLTDSGTTGTVSVEGDTVTVTCSIGYDFALLPIGSTTVEATATARPYNRPVA</sequence>
<dbReference type="EMBL" id="JAVREK010000017">
    <property type="protein sequence ID" value="MDT0303623.1"/>
    <property type="molecule type" value="Genomic_DNA"/>
</dbReference>
<evidence type="ECO:0000259" key="3">
    <source>
        <dbReference type="Pfam" id="PF13400"/>
    </source>
</evidence>
<dbReference type="InterPro" id="IPR028087">
    <property type="entry name" value="Tad_N"/>
</dbReference>
<keyword evidence="2" id="KW-0812">Transmembrane</keyword>
<dbReference type="Proteomes" id="UP001183226">
    <property type="component" value="Unassembled WGS sequence"/>
</dbReference>
<dbReference type="RefSeq" id="WP_311546114.1">
    <property type="nucleotide sequence ID" value="NZ_JAVREK010000017.1"/>
</dbReference>
<gene>
    <name evidence="4" type="ORF">RM446_16030</name>
</gene>